<dbReference type="RefSeq" id="WP_265688649.1">
    <property type="nucleotide sequence ID" value="NZ_JAKRRX010000118.1"/>
</dbReference>
<keyword evidence="2" id="KW-1185">Reference proteome</keyword>
<name>A0A9X3CGK3_9VIBR</name>
<dbReference type="AlphaFoldDB" id="A0A9X3CGK3"/>
<protein>
    <submittedName>
        <fullName evidence="1">Uncharacterized protein</fullName>
    </submittedName>
</protein>
<organism evidence="1 2">
    <name type="scientific">Vibrio paucivorans</name>
    <dbReference type="NCBI Taxonomy" id="2829489"/>
    <lineage>
        <taxon>Bacteria</taxon>
        <taxon>Pseudomonadati</taxon>
        <taxon>Pseudomonadota</taxon>
        <taxon>Gammaproteobacteria</taxon>
        <taxon>Vibrionales</taxon>
        <taxon>Vibrionaceae</taxon>
        <taxon>Vibrio</taxon>
    </lineage>
</organism>
<accession>A0A9X3CGK3</accession>
<sequence length="90" mass="10368">MNTKTFLLAQIHRAKLDCDKCLDDLFDMMSQALMRTGSAEIDWHLMNDLVGDDILLIIVLTDVNLTINFNELVLREAVKYVMAFSRELPH</sequence>
<dbReference type="EMBL" id="JAKRRX010000118">
    <property type="protein sequence ID" value="MCW8335492.1"/>
    <property type="molecule type" value="Genomic_DNA"/>
</dbReference>
<comment type="caution">
    <text evidence="1">The sequence shown here is derived from an EMBL/GenBank/DDBJ whole genome shotgun (WGS) entry which is preliminary data.</text>
</comment>
<evidence type="ECO:0000313" key="2">
    <source>
        <dbReference type="Proteomes" id="UP001155586"/>
    </source>
</evidence>
<dbReference type="Proteomes" id="UP001155586">
    <property type="component" value="Unassembled WGS sequence"/>
</dbReference>
<gene>
    <name evidence="1" type="ORF">MD483_16880</name>
</gene>
<reference evidence="1" key="1">
    <citation type="submission" date="2022-02" db="EMBL/GenBank/DDBJ databases">
        <title>Vibrio sp. nov., a new bacterium isolated from Bohai sea, China.</title>
        <authorList>
            <person name="Yuan Y."/>
        </authorList>
    </citation>
    <scope>NUCLEOTIDE SEQUENCE</scope>
    <source>
        <strain evidence="1">DBSS07</strain>
    </source>
</reference>
<evidence type="ECO:0000313" key="1">
    <source>
        <dbReference type="EMBL" id="MCW8335492.1"/>
    </source>
</evidence>
<proteinExistence type="predicted"/>